<dbReference type="InterPro" id="IPR007219">
    <property type="entry name" value="XnlR_reg_dom"/>
</dbReference>
<evidence type="ECO:0000259" key="4">
    <source>
        <dbReference type="PROSITE" id="PS50048"/>
    </source>
</evidence>
<dbReference type="GO" id="GO:0001080">
    <property type="term" value="P:nitrogen catabolite activation of transcription from RNA polymerase II promoter"/>
    <property type="evidence" value="ECO:0007669"/>
    <property type="project" value="TreeGrafter"/>
</dbReference>
<accession>A0A1J7I8P0</accession>
<evidence type="ECO:0000256" key="1">
    <source>
        <dbReference type="ARBA" id="ARBA00022723"/>
    </source>
</evidence>
<dbReference type="PROSITE" id="PS50048">
    <property type="entry name" value="ZN2_CY6_FUNGAL_2"/>
    <property type="match status" value="1"/>
</dbReference>
<gene>
    <name evidence="5" type="ORF">CONLIGDRAFT_718722</name>
</gene>
<protein>
    <recommendedName>
        <fullName evidence="4">Zn(2)-C6 fungal-type domain-containing protein</fullName>
    </recommendedName>
</protein>
<dbReference type="GO" id="GO:0008270">
    <property type="term" value="F:zinc ion binding"/>
    <property type="evidence" value="ECO:0007669"/>
    <property type="project" value="InterPro"/>
</dbReference>
<dbReference type="CDD" id="cd12148">
    <property type="entry name" value="fungal_TF_MHR"/>
    <property type="match status" value="1"/>
</dbReference>
<evidence type="ECO:0000313" key="5">
    <source>
        <dbReference type="EMBL" id="OIW23739.1"/>
    </source>
</evidence>
<dbReference type="Proteomes" id="UP000182658">
    <property type="component" value="Unassembled WGS sequence"/>
</dbReference>
<dbReference type="PROSITE" id="PS00463">
    <property type="entry name" value="ZN2_CY6_FUNGAL_1"/>
    <property type="match status" value="1"/>
</dbReference>
<evidence type="ECO:0000256" key="3">
    <source>
        <dbReference type="SAM" id="MobiDB-lite"/>
    </source>
</evidence>
<dbReference type="Gene3D" id="4.10.240.10">
    <property type="entry name" value="Zn(2)-C6 fungal-type DNA-binding domain"/>
    <property type="match status" value="1"/>
</dbReference>
<dbReference type="Pfam" id="PF04082">
    <property type="entry name" value="Fungal_trans"/>
    <property type="match status" value="1"/>
</dbReference>
<dbReference type="InterPro" id="IPR001138">
    <property type="entry name" value="Zn2Cys6_DnaBD"/>
</dbReference>
<reference evidence="5 6" key="1">
    <citation type="submission" date="2016-10" db="EMBL/GenBank/DDBJ databases">
        <title>Draft genome sequence of Coniochaeta ligniaria NRRL30616, a lignocellulolytic fungus for bioabatement of inhibitors in plant biomass hydrolysates.</title>
        <authorList>
            <consortium name="DOE Joint Genome Institute"/>
            <person name="Jimenez D.J."/>
            <person name="Hector R.E."/>
            <person name="Riley R."/>
            <person name="Sun H."/>
            <person name="Grigoriev I.V."/>
            <person name="Van Elsas J.D."/>
            <person name="Nichols N.N."/>
        </authorList>
    </citation>
    <scope>NUCLEOTIDE SEQUENCE [LARGE SCALE GENOMIC DNA]</scope>
    <source>
        <strain evidence="5 6">NRRL 30616</strain>
    </source>
</reference>
<dbReference type="GO" id="GO:0006351">
    <property type="term" value="P:DNA-templated transcription"/>
    <property type="evidence" value="ECO:0007669"/>
    <property type="project" value="InterPro"/>
</dbReference>
<keyword evidence="6" id="KW-1185">Reference proteome</keyword>
<feature type="region of interest" description="Disordered" evidence="3">
    <location>
        <begin position="94"/>
        <end position="122"/>
    </location>
</feature>
<feature type="region of interest" description="Disordered" evidence="3">
    <location>
        <begin position="400"/>
        <end position="425"/>
    </location>
</feature>
<keyword evidence="2" id="KW-0539">Nucleus</keyword>
<dbReference type="PANTHER" id="PTHR31668:SF23">
    <property type="entry name" value="ZN(II)2CYS6 TRANSCRIPTION FACTOR (EUROFUNG)"/>
    <property type="match status" value="1"/>
</dbReference>
<dbReference type="EMBL" id="KV875105">
    <property type="protein sequence ID" value="OIW23739.1"/>
    <property type="molecule type" value="Genomic_DNA"/>
</dbReference>
<keyword evidence="1" id="KW-0479">Metal-binding</keyword>
<dbReference type="InterPro" id="IPR050797">
    <property type="entry name" value="Carb_Metab_Trans_Reg"/>
</dbReference>
<dbReference type="InterPro" id="IPR036864">
    <property type="entry name" value="Zn2-C6_fun-type_DNA-bd_sf"/>
</dbReference>
<dbReference type="PANTHER" id="PTHR31668">
    <property type="entry name" value="GLUCOSE TRANSPORT TRANSCRIPTION REGULATOR RGT1-RELATED-RELATED"/>
    <property type="match status" value="1"/>
</dbReference>
<dbReference type="CDD" id="cd00067">
    <property type="entry name" value="GAL4"/>
    <property type="match status" value="1"/>
</dbReference>
<dbReference type="SMART" id="SM00906">
    <property type="entry name" value="Fungal_trans"/>
    <property type="match status" value="1"/>
</dbReference>
<organism evidence="5 6">
    <name type="scientific">Coniochaeta ligniaria NRRL 30616</name>
    <dbReference type="NCBI Taxonomy" id="1408157"/>
    <lineage>
        <taxon>Eukaryota</taxon>
        <taxon>Fungi</taxon>
        <taxon>Dikarya</taxon>
        <taxon>Ascomycota</taxon>
        <taxon>Pezizomycotina</taxon>
        <taxon>Sordariomycetes</taxon>
        <taxon>Sordariomycetidae</taxon>
        <taxon>Coniochaetales</taxon>
        <taxon>Coniochaetaceae</taxon>
        <taxon>Coniochaeta</taxon>
    </lineage>
</organism>
<dbReference type="SUPFAM" id="SSF57701">
    <property type="entry name" value="Zn2/Cys6 DNA-binding domain"/>
    <property type="match status" value="1"/>
</dbReference>
<proteinExistence type="predicted"/>
<sequence length="831" mass="90546">MYGIISTIVGQLSTLVNERNPSQNSSPAVMKRRKFRIQSKFGEPRQWRSRKSRPCDACRRRKTACVIDHRPPCRYCASKGHECVATALDAASASASEPGSTAGSSTTDTGADGSSTLSPQRHEQDISILVDPNEDSIAISTLPTYPPSVQHTFLSSITVLADAAASLAPVEVHAATLSPPWSVTEVSLPVQAEATALPENVPASQDISLELPGPLVSDAISPIGSVLSVSVHASPVATPTVSVPGPGSESTSAATSAPVSSAVPSSLAARIYTLEDNPKRTAHSMGLAGEQDAELMVSFRSSVMNEANQVDADIMQVYAGDLMSNHPPVHFNMLHDSFAPLDNAAKDAASERIEAAVAGNADELVRLYFRHVHPVYPVLAKTRFLQVYFGDSDIEGTRDTVSTPAISTCGTPGGTSKGTSGSRAGKLSIPASVRGVVYGLASNFWKRDRANAAFQLNQHELFEDALASLQREFHGPDLWTLQACLLLIHENSAENATIETPRVWTLAAQTVACAQVIGLHRDPTNWSIAPWEKSIRKKLWWATFSADVWSSVCHGNPPHIYRESFTTPLLTMDDLAIDEDVPLPLARRIQCFVDQATVRMDVATCARLFQTVTVSRIVHELLHSSFSDVVHIESMQNPLVREAGLLQIRQKLKNWSSLLPRCIDTGSLGSAVHNNAPVHLTYYAAVALNFRALMSPVTKAAKQDPQSSLRRYFRSAIDDFRPFIDFMHNISPECMHAFWGLHARSQLILCGNFFIYLFLLAPDSEYVQDAFQLLGKFHDSLQRLSAVADKYAISILRPVALRIDSFFTQAAQIMRSGQRAETVPISPHLSR</sequence>
<dbReference type="AlphaFoldDB" id="A0A1J7I8P0"/>
<feature type="compositionally biased region" description="Low complexity" evidence="3">
    <location>
        <begin position="94"/>
        <end position="116"/>
    </location>
</feature>
<dbReference type="OrthoDB" id="2018619at2759"/>
<feature type="region of interest" description="Disordered" evidence="3">
    <location>
        <begin position="238"/>
        <end position="257"/>
    </location>
</feature>
<feature type="domain" description="Zn(2)-C6 fungal-type" evidence="4">
    <location>
        <begin position="54"/>
        <end position="85"/>
    </location>
</feature>
<dbReference type="STRING" id="1408157.A0A1J7I8P0"/>
<dbReference type="GO" id="GO:0003677">
    <property type="term" value="F:DNA binding"/>
    <property type="evidence" value="ECO:0007669"/>
    <property type="project" value="InterPro"/>
</dbReference>
<dbReference type="GO" id="GO:0000981">
    <property type="term" value="F:DNA-binding transcription factor activity, RNA polymerase II-specific"/>
    <property type="evidence" value="ECO:0007669"/>
    <property type="project" value="InterPro"/>
</dbReference>
<evidence type="ECO:0000313" key="6">
    <source>
        <dbReference type="Proteomes" id="UP000182658"/>
    </source>
</evidence>
<dbReference type="GO" id="GO:0005634">
    <property type="term" value="C:nucleus"/>
    <property type="evidence" value="ECO:0007669"/>
    <property type="project" value="TreeGrafter"/>
</dbReference>
<dbReference type="InParanoid" id="A0A1J7I8P0"/>
<evidence type="ECO:0000256" key="2">
    <source>
        <dbReference type="ARBA" id="ARBA00023242"/>
    </source>
</evidence>
<name>A0A1J7I8P0_9PEZI</name>